<organism evidence="1 2">
    <name type="scientific">Laetiporus sulphureus 93-53</name>
    <dbReference type="NCBI Taxonomy" id="1314785"/>
    <lineage>
        <taxon>Eukaryota</taxon>
        <taxon>Fungi</taxon>
        <taxon>Dikarya</taxon>
        <taxon>Basidiomycota</taxon>
        <taxon>Agaricomycotina</taxon>
        <taxon>Agaricomycetes</taxon>
        <taxon>Polyporales</taxon>
        <taxon>Laetiporus</taxon>
    </lineage>
</organism>
<proteinExistence type="predicted"/>
<accession>A0A165ANU8</accession>
<dbReference type="Proteomes" id="UP000076871">
    <property type="component" value="Unassembled WGS sequence"/>
</dbReference>
<gene>
    <name evidence="1" type="ORF">LAESUDRAFT_765624</name>
</gene>
<evidence type="ECO:0000313" key="1">
    <source>
        <dbReference type="EMBL" id="KZS99367.1"/>
    </source>
</evidence>
<dbReference type="OrthoDB" id="409189at2759"/>
<name>A0A165ANU8_9APHY</name>
<evidence type="ECO:0000313" key="2">
    <source>
        <dbReference type="Proteomes" id="UP000076871"/>
    </source>
</evidence>
<dbReference type="RefSeq" id="XP_040757108.1">
    <property type="nucleotide sequence ID" value="XM_040913745.1"/>
</dbReference>
<keyword evidence="2" id="KW-1185">Reference proteome</keyword>
<dbReference type="GeneID" id="63830773"/>
<reference evidence="1 2" key="1">
    <citation type="journal article" date="2016" name="Mol. Biol. Evol.">
        <title>Comparative Genomics of Early-Diverging Mushroom-Forming Fungi Provides Insights into the Origins of Lignocellulose Decay Capabilities.</title>
        <authorList>
            <person name="Nagy L.G."/>
            <person name="Riley R."/>
            <person name="Tritt A."/>
            <person name="Adam C."/>
            <person name="Daum C."/>
            <person name="Floudas D."/>
            <person name="Sun H."/>
            <person name="Yadav J.S."/>
            <person name="Pangilinan J."/>
            <person name="Larsson K.H."/>
            <person name="Matsuura K."/>
            <person name="Barry K."/>
            <person name="Labutti K."/>
            <person name="Kuo R."/>
            <person name="Ohm R.A."/>
            <person name="Bhattacharya S.S."/>
            <person name="Shirouzu T."/>
            <person name="Yoshinaga Y."/>
            <person name="Martin F.M."/>
            <person name="Grigoriev I.V."/>
            <person name="Hibbett D.S."/>
        </authorList>
    </citation>
    <scope>NUCLEOTIDE SEQUENCE [LARGE SCALE GENOMIC DNA]</scope>
    <source>
        <strain evidence="1 2">93-53</strain>
    </source>
</reference>
<sequence length="58" mass="6161">MLRRGGLDSSLIVAIAAYETEKATLAQVEARKCKLAEMQNGPPSPIGLISPKMSTVMS</sequence>
<dbReference type="EMBL" id="KV427969">
    <property type="protein sequence ID" value="KZS99367.1"/>
    <property type="molecule type" value="Genomic_DNA"/>
</dbReference>
<dbReference type="InParanoid" id="A0A165ANU8"/>
<protein>
    <submittedName>
        <fullName evidence="1">Uncharacterized protein</fullName>
    </submittedName>
</protein>
<dbReference type="AlphaFoldDB" id="A0A165ANU8"/>